<dbReference type="AlphaFoldDB" id="A0A9P0HS32"/>
<proteinExistence type="predicted"/>
<dbReference type="Proteomes" id="UP001152798">
    <property type="component" value="Chromosome 7"/>
</dbReference>
<dbReference type="EMBL" id="OV725083">
    <property type="protein sequence ID" value="CAH1407000.1"/>
    <property type="molecule type" value="Genomic_DNA"/>
</dbReference>
<sequence>MIGIVLLCTISIFLFPTANARVIEDGAIPRTSDIVVLLPDEKSEQIPCGKKCCSKNSICCHDKKYCCMEIGSLPPMIGTPGNCDEMKSIRNGKKIEPEVKEGSCLDDNVEAKAGLQKIPVLRS</sequence>
<accession>A0A9P0HS32</accession>
<feature type="signal peptide" evidence="1">
    <location>
        <begin position="1"/>
        <end position="20"/>
    </location>
</feature>
<evidence type="ECO:0000313" key="2">
    <source>
        <dbReference type="EMBL" id="CAH1407000.1"/>
    </source>
</evidence>
<name>A0A9P0HS32_NEZVI</name>
<evidence type="ECO:0000313" key="3">
    <source>
        <dbReference type="Proteomes" id="UP001152798"/>
    </source>
</evidence>
<protein>
    <recommendedName>
        <fullName evidence="4">Neuropeptide</fullName>
    </recommendedName>
</protein>
<reference evidence="2" key="1">
    <citation type="submission" date="2022-01" db="EMBL/GenBank/DDBJ databases">
        <authorList>
            <person name="King R."/>
        </authorList>
    </citation>
    <scope>NUCLEOTIDE SEQUENCE</scope>
</reference>
<evidence type="ECO:0000256" key="1">
    <source>
        <dbReference type="SAM" id="SignalP"/>
    </source>
</evidence>
<keyword evidence="1" id="KW-0732">Signal</keyword>
<organism evidence="2 3">
    <name type="scientific">Nezara viridula</name>
    <name type="common">Southern green stink bug</name>
    <name type="synonym">Cimex viridulus</name>
    <dbReference type="NCBI Taxonomy" id="85310"/>
    <lineage>
        <taxon>Eukaryota</taxon>
        <taxon>Metazoa</taxon>
        <taxon>Ecdysozoa</taxon>
        <taxon>Arthropoda</taxon>
        <taxon>Hexapoda</taxon>
        <taxon>Insecta</taxon>
        <taxon>Pterygota</taxon>
        <taxon>Neoptera</taxon>
        <taxon>Paraneoptera</taxon>
        <taxon>Hemiptera</taxon>
        <taxon>Heteroptera</taxon>
        <taxon>Panheteroptera</taxon>
        <taxon>Pentatomomorpha</taxon>
        <taxon>Pentatomoidea</taxon>
        <taxon>Pentatomidae</taxon>
        <taxon>Pentatominae</taxon>
        <taxon>Nezara</taxon>
    </lineage>
</organism>
<gene>
    <name evidence="2" type="ORF">NEZAVI_LOCUS14822</name>
</gene>
<evidence type="ECO:0008006" key="4">
    <source>
        <dbReference type="Google" id="ProtNLM"/>
    </source>
</evidence>
<feature type="chain" id="PRO_5040228302" description="Neuropeptide" evidence="1">
    <location>
        <begin position="21"/>
        <end position="123"/>
    </location>
</feature>
<keyword evidence="3" id="KW-1185">Reference proteome</keyword>